<dbReference type="PANTHER" id="PTHR48105">
    <property type="entry name" value="THIOREDOXIN REDUCTASE 1-RELATED-RELATED"/>
    <property type="match status" value="1"/>
</dbReference>
<evidence type="ECO:0000256" key="3">
    <source>
        <dbReference type="ARBA" id="ARBA00048132"/>
    </source>
</evidence>
<feature type="domain" description="FAD/NAD(P)-binding" evidence="4">
    <location>
        <begin position="17"/>
        <end position="130"/>
    </location>
</feature>
<keyword evidence="6" id="KW-1185">Reference proteome</keyword>
<accession>A0A7H8NGY9</accession>
<dbReference type="AlphaFoldDB" id="A0A7H8NGY9"/>
<dbReference type="EMBL" id="CP054929">
    <property type="protein sequence ID" value="QKW53741.1"/>
    <property type="molecule type" value="Genomic_DNA"/>
</dbReference>
<dbReference type="Proteomes" id="UP000509303">
    <property type="component" value="Chromosome"/>
</dbReference>
<dbReference type="GO" id="GO:0004791">
    <property type="term" value="F:thioredoxin-disulfide reductase (NADPH) activity"/>
    <property type="evidence" value="ECO:0007669"/>
    <property type="project" value="UniProtKB-EC"/>
</dbReference>
<evidence type="ECO:0000313" key="6">
    <source>
        <dbReference type="Proteomes" id="UP000509303"/>
    </source>
</evidence>
<keyword evidence="2" id="KW-0560">Oxidoreductase</keyword>
<dbReference type="PRINTS" id="PR00368">
    <property type="entry name" value="FADPNR"/>
</dbReference>
<evidence type="ECO:0000313" key="5">
    <source>
        <dbReference type="EMBL" id="QKW53741.1"/>
    </source>
</evidence>
<reference evidence="5 6" key="1">
    <citation type="submission" date="2020-06" db="EMBL/GenBank/DDBJ databases">
        <title>Genome mining for natural products.</title>
        <authorList>
            <person name="Zhang B."/>
            <person name="Shi J."/>
            <person name="Ge H."/>
        </authorList>
    </citation>
    <scope>NUCLEOTIDE SEQUENCE [LARGE SCALE GENOMIC DNA]</scope>
    <source>
        <strain evidence="5 6">NA00687</strain>
    </source>
</reference>
<name>A0A7H8NGY9_9ACTN</name>
<organism evidence="5 6">
    <name type="scientific">Streptomyces buecherae</name>
    <dbReference type="NCBI Taxonomy" id="2763006"/>
    <lineage>
        <taxon>Bacteria</taxon>
        <taxon>Bacillati</taxon>
        <taxon>Actinomycetota</taxon>
        <taxon>Actinomycetes</taxon>
        <taxon>Kitasatosporales</taxon>
        <taxon>Streptomycetaceae</taxon>
        <taxon>Streptomyces</taxon>
    </lineage>
</organism>
<dbReference type="SUPFAM" id="SSF51905">
    <property type="entry name" value="FAD/NAD(P)-binding domain"/>
    <property type="match status" value="1"/>
</dbReference>
<protein>
    <submittedName>
        <fullName evidence="5">FAD-dependent oxidoreductase</fullName>
    </submittedName>
</protein>
<dbReference type="InterPro" id="IPR050097">
    <property type="entry name" value="Ferredoxin-NADP_redctase_2"/>
</dbReference>
<dbReference type="Pfam" id="PF07992">
    <property type="entry name" value="Pyr_redox_2"/>
    <property type="match status" value="1"/>
</dbReference>
<dbReference type="RefSeq" id="WP_176165445.1">
    <property type="nucleotide sequence ID" value="NZ_CP054929.1"/>
</dbReference>
<evidence type="ECO:0000256" key="2">
    <source>
        <dbReference type="ARBA" id="ARBA00023002"/>
    </source>
</evidence>
<comment type="catalytic activity">
    <reaction evidence="3">
        <text>[thioredoxin]-dithiol + NADP(+) = [thioredoxin]-disulfide + NADPH + H(+)</text>
        <dbReference type="Rhea" id="RHEA:20345"/>
        <dbReference type="Rhea" id="RHEA-COMP:10698"/>
        <dbReference type="Rhea" id="RHEA-COMP:10700"/>
        <dbReference type="ChEBI" id="CHEBI:15378"/>
        <dbReference type="ChEBI" id="CHEBI:29950"/>
        <dbReference type="ChEBI" id="CHEBI:50058"/>
        <dbReference type="ChEBI" id="CHEBI:57783"/>
        <dbReference type="ChEBI" id="CHEBI:58349"/>
        <dbReference type="EC" id="1.8.1.9"/>
    </reaction>
</comment>
<evidence type="ECO:0000259" key="4">
    <source>
        <dbReference type="Pfam" id="PF07992"/>
    </source>
</evidence>
<sequence>MASTPPRRGTTGTSATDLIIVGGGPAGCAAARMAASVGLCSVLVESAAVCGTLHRVPVLDNVPGGHTSGPALADSLAAELYATASCRVELGRRVTHLRADDDQVIVVLDSGARLAAPHAVVATGVGPQQPRDVAWLTAPADLRLPPLWTADAADAQGRTLLVLGGDRPIGTFLRAHPRVGTHLLVAYPASDDYKVEEIGDDPRVTLLPVRHLTLPPAEGGAPVAQVVDRDGRHHTVPADATFLSIGSTPTAPLGDLVRDASGYCPPDAQHPRVSIAGDLRSARYQRVATAIGSGSEAALRAYYAARDLSA</sequence>
<keyword evidence="1" id="KW-0285">Flavoprotein</keyword>
<dbReference type="InterPro" id="IPR023753">
    <property type="entry name" value="FAD/NAD-binding_dom"/>
</dbReference>
<dbReference type="Gene3D" id="3.50.50.60">
    <property type="entry name" value="FAD/NAD(P)-binding domain"/>
    <property type="match status" value="2"/>
</dbReference>
<evidence type="ECO:0000256" key="1">
    <source>
        <dbReference type="ARBA" id="ARBA00022630"/>
    </source>
</evidence>
<gene>
    <name evidence="5" type="ORF">HUT08_34045</name>
</gene>
<dbReference type="InterPro" id="IPR036188">
    <property type="entry name" value="FAD/NAD-bd_sf"/>
</dbReference>
<dbReference type="PRINTS" id="PR00469">
    <property type="entry name" value="PNDRDTASEII"/>
</dbReference>
<proteinExistence type="predicted"/>